<keyword evidence="3" id="KW-1185">Reference proteome</keyword>
<name>E4ZVJ0_LEPMJ</name>
<evidence type="ECO:0000256" key="1">
    <source>
        <dbReference type="SAM" id="Phobius"/>
    </source>
</evidence>
<dbReference type="EMBL" id="FP929127">
    <property type="protein sequence ID" value="CBX95616.1"/>
    <property type="molecule type" value="Genomic_DNA"/>
</dbReference>
<keyword evidence="1" id="KW-0812">Transmembrane</keyword>
<keyword evidence="1" id="KW-0472">Membrane</keyword>
<dbReference type="AlphaFoldDB" id="E4ZVJ0"/>
<proteinExistence type="predicted"/>
<accession>E4ZVJ0</accession>
<dbReference type="Proteomes" id="UP000002668">
    <property type="component" value="Genome"/>
</dbReference>
<evidence type="ECO:0000313" key="2">
    <source>
        <dbReference type="EMBL" id="CBX95616.1"/>
    </source>
</evidence>
<evidence type="ECO:0000313" key="3">
    <source>
        <dbReference type="Proteomes" id="UP000002668"/>
    </source>
</evidence>
<gene>
    <name evidence="2" type="ORF">LEMA_P027680.1</name>
</gene>
<feature type="transmembrane region" description="Helical" evidence="1">
    <location>
        <begin position="43"/>
        <end position="62"/>
    </location>
</feature>
<protein>
    <submittedName>
        <fullName evidence="2">Predicted protein</fullName>
    </submittedName>
</protein>
<keyword evidence="1" id="KW-1133">Transmembrane helix</keyword>
<reference evidence="3" key="1">
    <citation type="journal article" date="2011" name="Nat. Commun.">
        <title>Effector diversification within compartments of the Leptosphaeria maculans genome affected by Repeat-Induced Point mutations.</title>
        <authorList>
            <person name="Rouxel T."/>
            <person name="Grandaubert J."/>
            <person name="Hane J.K."/>
            <person name="Hoede C."/>
            <person name="van de Wouw A.P."/>
            <person name="Couloux A."/>
            <person name="Dominguez V."/>
            <person name="Anthouard V."/>
            <person name="Bally P."/>
            <person name="Bourras S."/>
            <person name="Cozijnsen A.J."/>
            <person name="Ciuffetti L.M."/>
            <person name="Degrave A."/>
            <person name="Dilmaghani A."/>
            <person name="Duret L."/>
            <person name="Fudal I."/>
            <person name="Goodwin S.B."/>
            <person name="Gout L."/>
            <person name="Glaser N."/>
            <person name="Linglin J."/>
            <person name="Kema G.H.J."/>
            <person name="Lapalu N."/>
            <person name="Lawrence C.B."/>
            <person name="May K."/>
            <person name="Meyer M."/>
            <person name="Ollivier B."/>
            <person name="Poulain J."/>
            <person name="Schoch C.L."/>
            <person name="Simon A."/>
            <person name="Spatafora J.W."/>
            <person name="Stachowiak A."/>
            <person name="Turgeon B.G."/>
            <person name="Tyler B.M."/>
            <person name="Vincent D."/>
            <person name="Weissenbach J."/>
            <person name="Amselem J."/>
            <person name="Quesneville H."/>
            <person name="Oliver R.P."/>
            <person name="Wincker P."/>
            <person name="Balesdent M.-H."/>
            <person name="Howlett B.J."/>
        </authorList>
    </citation>
    <scope>NUCLEOTIDE SEQUENCE [LARGE SCALE GENOMIC DNA]</scope>
    <source>
        <strain evidence="3">JN3 / isolate v23.1.3 / race Av1-4-5-6-7-8</strain>
    </source>
</reference>
<dbReference type="InParanoid" id="E4ZVJ0"/>
<sequence length="68" mass="7691">MVSSVQLSLGRLPWDMAMPAHESSHRSLPHHRLARALAHTHPLLAFPCLFWLFCLVVVDVGMGPRHQK</sequence>
<dbReference type="VEuPathDB" id="FungiDB:LEMA_P027680.1"/>
<dbReference type="HOGENOM" id="CLU_2794406_0_0_1"/>
<organism evidence="3">
    <name type="scientific">Leptosphaeria maculans (strain JN3 / isolate v23.1.3 / race Av1-4-5-6-7-8)</name>
    <name type="common">Blackleg fungus</name>
    <name type="synonym">Phoma lingam</name>
    <dbReference type="NCBI Taxonomy" id="985895"/>
    <lineage>
        <taxon>Eukaryota</taxon>
        <taxon>Fungi</taxon>
        <taxon>Dikarya</taxon>
        <taxon>Ascomycota</taxon>
        <taxon>Pezizomycotina</taxon>
        <taxon>Dothideomycetes</taxon>
        <taxon>Pleosporomycetidae</taxon>
        <taxon>Pleosporales</taxon>
        <taxon>Pleosporineae</taxon>
        <taxon>Leptosphaeriaceae</taxon>
        <taxon>Plenodomus</taxon>
        <taxon>Plenodomus lingam/Leptosphaeria maculans species complex</taxon>
    </lineage>
</organism>